<gene>
    <name evidence="2" type="ORF">GCM10007852_25500</name>
</gene>
<keyword evidence="1" id="KW-0472">Membrane</keyword>
<protein>
    <submittedName>
        <fullName evidence="2">Uncharacterized protein</fullName>
    </submittedName>
</protein>
<reference evidence="2" key="2">
    <citation type="submission" date="2023-01" db="EMBL/GenBank/DDBJ databases">
        <title>Draft genome sequence of Agaribacter marinus strain NBRC 110023.</title>
        <authorList>
            <person name="Sun Q."/>
            <person name="Mori K."/>
        </authorList>
    </citation>
    <scope>NUCLEOTIDE SEQUENCE</scope>
    <source>
        <strain evidence="2">NBRC 110023</strain>
    </source>
</reference>
<name>A0AA37WIZ2_9ALTE</name>
<dbReference type="Proteomes" id="UP001156601">
    <property type="component" value="Unassembled WGS sequence"/>
</dbReference>
<evidence type="ECO:0000256" key="1">
    <source>
        <dbReference type="SAM" id="Phobius"/>
    </source>
</evidence>
<evidence type="ECO:0000313" key="3">
    <source>
        <dbReference type="Proteomes" id="UP001156601"/>
    </source>
</evidence>
<comment type="caution">
    <text evidence="2">The sequence shown here is derived from an EMBL/GenBank/DDBJ whole genome shotgun (WGS) entry which is preliminary data.</text>
</comment>
<keyword evidence="3" id="KW-1185">Reference proteome</keyword>
<feature type="transmembrane region" description="Helical" evidence="1">
    <location>
        <begin position="6"/>
        <end position="29"/>
    </location>
</feature>
<sequence>MTRDKIQVNIETVLVGLIGVFVGVILNTFKDLYLRKRTEKIARTYLSIQISALLHNFIYGCLDVVNDNGLYEGKRDESGCLRAQVDTPKFEPMSVEVDWTTLPPKLMQKLLQFPSDVEYSNIYISEVWEYAATPPNWDEFFEARIEKFAPLGVTAISLIKELEAVSNVQLIDDKAISEIKKRLDLEIEKVEKAMRVRDAQNAENLSKLSTRESRNFGSI</sequence>
<proteinExistence type="predicted"/>
<accession>A0AA37WIZ2</accession>
<dbReference type="EMBL" id="BSOT01000006">
    <property type="protein sequence ID" value="GLR71642.1"/>
    <property type="molecule type" value="Genomic_DNA"/>
</dbReference>
<keyword evidence="1" id="KW-0812">Transmembrane</keyword>
<keyword evidence="1" id="KW-1133">Transmembrane helix</keyword>
<evidence type="ECO:0000313" key="2">
    <source>
        <dbReference type="EMBL" id="GLR71642.1"/>
    </source>
</evidence>
<organism evidence="2 3">
    <name type="scientific">Agaribacter marinus</name>
    <dbReference type="NCBI Taxonomy" id="1431249"/>
    <lineage>
        <taxon>Bacteria</taxon>
        <taxon>Pseudomonadati</taxon>
        <taxon>Pseudomonadota</taxon>
        <taxon>Gammaproteobacteria</taxon>
        <taxon>Alteromonadales</taxon>
        <taxon>Alteromonadaceae</taxon>
        <taxon>Agaribacter</taxon>
    </lineage>
</organism>
<dbReference type="AlphaFoldDB" id="A0AA37WIZ2"/>
<reference evidence="2" key="1">
    <citation type="journal article" date="2014" name="Int. J. Syst. Evol. Microbiol.">
        <title>Complete genome sequence of Corynebacterium casei LMG S-19264T (=DSM 44701T), isolated from a smear-ripened cheese.</title>
        <authorList>
            <consortium name="US DOE Joint Genome Institute (JGI-PGF)"/>
            <person name="Walter F."/>
            <person name="Albersmeier A."/>
            <person name="Kalinowski J."/>
            <person name="Ruckert C."/>
        </authorList>
    </citation>
    <scope>NUCLEOTIDE SEQUENCE</scope>
    <source>
        <strain evidence="2">NBRC 110023</strain>
    </source>
</reference>